<comment type="similarity">
    <text evidence="2">Belongs to the TMEM170 family.</text>
</comment>
<organism evidence="7 8">
    <name type="scientific">Sinanodonta woodiana</name>
    <name type="common">Chinese pond mussel</name>
    <name type="synonym">Anodonta woodiana</name>
    <dbReference type="NCBI Taxonomy" id="1069815"/>
    <lineage>
        <taxon>Eukaryota</taxon>
        <taxon>Metazoa</taxon>
        <taxon>Spiralia</taxon>
        <taxon>Lophotrochozoa</taxon>
        <taxon>Mollusca</taxon>
        <taxon>Bivalvia</taxon>
        <taxon>Autobranchia</taxon>
        <taxon>Heteroconchia</taxon>
        <taxon>Palaeoheterodonta</taxon>
        <taxon>Unionida</taxon>
        <taxon>Unionoidea</taxon>
        <taxon>Unionidae</taxon>
        <taxon>Unioninae</taxon>
        <taxon>Sinanodonta</taxon>
    </lineage>
</organism>
<dbReference type="AlphaFoldDB" id="A0ABD3UAU1"/>
<evidence type="ECO:0000256" key="2">
    <source>
        <dbReference type="ARBA" id="ARBA00006325"/>
    </source>
</evidence>
<dbReference type="Pfam" id="PF10190">
    <property type="entry name" value="Tmemb_170"/>
    <property type="match status" value="1"/>
</dbReference>
<protein>
    <recommendedName>
        <fullName evidence="9">Transmembrane protein 170A</fullName>
    </recommendedName>
</protein>
<evidence type="ECO:0000256" key="1">
    <source>
        <dbReference type="ARBA" id="ARBA00004141"/>
    </source>
</evidence>
<evidence type="ECO:0000313" key="8">
    <source>
        <dbReference type="Proteomes" id="UP001634394"/>
    </source>
</evidence>
<evidence type="ECO:0000256" key="4">
    <source>
        <dbReference type="ARBA" id="ARBA00022989"/>
    </source>
</evidence>
<accession>A0ABD3UAU1</accession>
<name>A0ABD3UAU1_SINWO</name>
<comment type="caution">
    <text evidence="7">The sequence shown here is derived from an EMBL/GenBank/DDBJ whole genome shotgun (WGS) entry which is preliminary data.</text>
</comment>
<dbReference type="PANTHER" id="PTHR22779:SF6">
    <property type="entry name" value="SD17342P"/>
    <property type="match status" value="1"/>
</dbReference>
<dbReference type="EMBL" id="JBJQND010000016">
    <property type="protein sequence ID" value="KAL3846576.1"/>
    <property type="molecule type" value="Genomic_DNA"/>
</dbReference>
<keyword evidence="8" id="KW-1185">Reference proteome</keyword>
<dbReference type="PANTHER" id="PTHR22779">
    <property type="entry name" value="SD17342P"/>
    <property type="match status" value="1"/>
</dbReference>
<comment type="subcellular location">
    <subcellularLocation>
        <location evidence="1">Membrane</location>
        <topology evidence="1">Multi-pass membrane protein</topology>
    </subcellularLocation>
</comment>
<proteinExistence type="inferred from homology"/>
<feature type="transmembrane region" description="Helical" evidence="6">
    <location>
        <begin position="35"/>
        <end position="59"/>
    </location>
</feature>
<gene>
    <name evidence="7" type="ORF">ACJMK2_017552</name>
</gene>
<dbReference type="InterPro" id="IPR019334">
    <property type="entry name" value="TMEM170A/B/YPR153W-like"/>
</dbReference>
<evidence type="ECO:0000313" key="7">
    <source>
        <dbReference type="EMBL" id="KAL3846576.1"/>
    </source>
</evidence>
<sequence length="133" mass="14431">MSEMAESDFQVEELDSIVNVIGLNPKDPLNGFGEMWYQVFLWVLFSSMVVHAVAALIALCRLRKHGIGRWIPLGIFIMGVLSPLTGGAVTSAAIAGCYKASDFTMAPFYALLWGLGQTVVCVSVSFTRLLATL</sequence>
<evidence type="ECO:0000256" key="5">
    <source>
        <dbReference type="ARBA" id="ARBA00023136"/>
    </source>
</evidence>
<evidence type="ECO:0000256" key="3">
    <source>
        <dbReference type="ARBA" id="ARBA00022692"/>
    </source>
</evidence>
<feature type="transmembrane region" description="Helical" evidence="6">
    <location>
        <begin position="108"/>
        <end position="131"/>
    </location>
</feature>
<keyword evidence="5 6" id="KW-0472">Membrane</keyword>
<dbReference type="Proteomes" id="UP001634394">
    <property type="component" value="Unassembled WGS sequence"/>
</dbReference>
<dbReference type="GO" id="GO:0016020">
    <property type="term" value="C:membrane"/>
    <property type="evidence" value="ECO:0007669"/>
    <property type="project" value="UniProtKB-SubCell"/>
</dbReference>
<evidence type="ECO:0000256" key="6">
    <source>
        <dbReference type="SAM" id="Phobius"/>
    </source>
</evidence>
<evidence type="ECO:0008006" key="9">
    <source>
        <dbReference type="Google" id="ProtNLM"/>
    </source>
</evidence>
<reference evidence="7 8" key="1">
    <citation type="submission" date="2024-11" db="EMBL/GenBank/DDBJ databases">
        <title>Chromosome-level genome assembly of the freshwater bivalve Anodonta woodiana.</title>
        <authorList>
            <person name="Chen X."/>
        </authorList>
    </citation>
    <scope>NUCLEOTIDE SEQUENCE [LARGE SCALE GENOMIC DNA]</scope>
    <source>
        <strain evidence="7">MN2024</strain>
        <tissue evidence="7">Gills</tissue>
    </source>
</reference>
<keyword evidence="3 6" id="KW-0812">Transmembrane</keyword>
<keyword evidence="4 6" id="KW-1133">Transmembrane helix</keyword>
<feature type="transmembrane region" description="Helical" evidence="6">
    <location>
        <begin position="71"/>
        <end position="96"/>
    </location>
</feature>